<feature type="transmembrane region" description="Helical" evidence="1">
    <location>
        <begin position="29"/>
        <end position="49"/>
    </location>
</feature>
<keyword evidence="1" id="KW-0472">Membrane</keyword>
<keyword evidence="1" id="KW-0812">Transmembrane</keyword>
<protein>
    <submittedName>
        <fullName evidence="2">Uncharacterized protein</fullName>
    </submittedName>
</protein>
<dbReference type="AlphaFoldDB" id="A0A2N6VIQ5"/>
<sequence length="127" mass="13563">ELINQAVRDYMGSAALEALRMSRGQTLRVFAALAISSNVVLAVLIAIRFSEVTPAWARAPSSSPGREWCGCATATPKRSEVRAGNQFCGARPGMSMPVSFLNLSFSAVLYSEVHEAEACSVSAELTH</sequence>
<evidence type="ECO:0000313" key="3">
    <source>
        <dbReference type="Proteomes" id="UP000235598"/>
    </source>
</evidence>
<evidence type="ECO:0000256" key="1">
    <source>
        <dbReference type="SAM" id="Phobius"/>
    </source>
</evidence>
<feature type="non-terminal residue" evidence="2">
    <location>
        <position position="1"/>
    </location>
</feature>
<gene>
    <name evidence="2" type="ORF">CJ199_14800</name>
</gene>
<comment type="caution">
    <text evidence="2">The sequence shown here is derived from an EMBL/GenBank/DDBJ whole genome shotgun (WGS) entry which is preliminary data.</text>
</comment>
<accession>A0A2N6VIQ5</accession>
<name>A0A2N6VIQ5_9MICO</name>
<dbReference type="Proteomes" id="UP000235598">
    <property type="component" value="Unassembled WGS sequence"/>
</dbReference>
<keyword evidence="1" id="KW-1133">Transmembrane helix</keyword>
<organism evidence="2 3">
    <name type="scientific">Brevibacterium paucivorans</name>
    <dbReference type="NCBI Taxonomy" id="170994"/>
    <lineage>
        <taxon>Bacteria</taxon>
        <taxon>Bacillati</taxon>
        <taxon>Actinomycetota</taxon>
        <taxon>Actinomycetes</taxon>
        <taxon>Micrococcales</taxon>
        <taxon>Brevibacteriaceae</taxon>
        <taxon>Brevibacterium</taxon>
    </lineage>
</organism>
<reference evidence="2 3" key="1">
    <citation type="submission" date="2017-09" db="EMBL/GenBank/DDBJ databases">
        <title>Bacterial strain isolated from the female urinary microbiota.</title>
        <authorList>
            <person name="Thomas-White K."/>
            <person name="Kumar N."/>
            <person name="Forster S."/>
            <person name="Putonti C."/>
            <person name="Lawley T."/>
            <person name="Wolfe A.J."/>
        </authorList>
    </citation>
    <scope>NUCLEOTIDE SEQUENCE [LARGE SCALE GENOMIC DNA]</scope>
    <source>
        <strain evidence="2 3">UMB1301</strain>
    </source>
</reference>
<evidence type="ECO:0000313" key="2">
    <source>
        <dbReference type="EMBL" id="PMD02224.1"/>
    </source>
</evidence>
<proteinExistence type="predicted"/>
<feature type="non-terminal residue" evidence="2">
    <location>
        <position position="127"/>
    </location>
</feature>
<dbReference type="EMBL" id="PNHK01000511">
    <property type="protein sequence ID" value="PMD02224.1"/>
    <property type="molecule type" value="Genomic_DNA"/>
</dbReference>